<reference evidence="2 3" key="1">
    <citation type="journal article" date="2018" name="FEMS Microbiol. Ecol.">
        <title>Co-invading symbiotic mutualists of Medicago polymorpha retain high ancestral diversity and contain diverse accessory genomes.</title>
        <authorList>
            <person name="Porter S.S."/>
            <person name="Faber-Hammond J.J."/>
            <person name="Friesen M.L."/>
        </authorList>
    </citation>
    <scope>NUCLEOTIDE SEQUENCE [LARGE SCALE GENOMIC DNA]</scope>
    <source>
        <strain evidence="2 3">Str16</strain>
    </source>
</reference>
<evidence type="ECO:0000313" key="2">
    <source>
        <dbReference type="EMBL" id="PLT97991.1"/>
    </source>
</evidence>
<dbReference type="CDD" id="cd00616">
    <property type="entry name" value="AHBA_syn"/>
    <property type="match status" value="1"/>
</dbReference>
<dbReference type="InterPro" id="IPR015424">
    <property type="entry name" value="PyrdxlP-dep_Trfase"/>
</dbReference>
<keyword evidence="2" id="KW-0032">Aminotransferase</keyword>
<dbReference type="EMBL" id="NBUC01000126">
    <property type="protein sequence ID" value="PLT97991.1"/>
    <property type="molecule type" value="Genomic_DNA"/>
</dbReference>
<dbReference type="PANTHER" id="PTHR30244">
    <property type="entry name" value="TRANSAMINASE"/>
    <property type="match status" value="1"/>
</dbReference>
<keyword evidence="3" id="KW-1185">Reference proteome</keyword>
<dbReference type="PIRSF" id="PIRSF000390">
    <property type="entry name" value="PLP_StrS"/>
    <property type="match status" value="1"/>
</dbReference>
<dbReference type="Proteomes" id="UP001190825">
    <property type="component" value="Unassembled WGS sequence"/>
</dbReference>
<accession>A0ABX4TI18</accession>
<dbReference type="Gene3D" id="3.40.640.10">
    <property type="entry name" value="Type I PLP-dependent aspartate aminotransferase-like (Major domain)"/>
    <property type="match status" value="1"/>
</dbReference>
<name>A0ABX4TI18_9HYPH</name>
<evidence type="ECO:0000256" key="1">
    <source>
        <dbReference type="RuleBase" id="RU004508"/>
    </source>
</evidence>
<dbReference type="GO" id="GO:0008483">
    <property type="term" value="F:transaminase activity"/>
    <property type="evidence" value="ECO:0007669"/>
    <property type="project" value="UniProtKB-KW"/>
</dbReference>
<keyword evidence="2" id="KW-0808">Transferase</keyword>
<proteinExistence type="inferred from homology"/>
<organism evidence="2 3">
    <name type="scientific">Sinorhizobium medicae</name>
    <dbReference type="NCBI Taxonomy" id="110321"/>
    <lineage>
        <taxon>Bacteria</taxon>
        <taxon>Pseudomonadati</taxon>
        <taxon>Pseudomonadota</taxon>
        <taxon>Alphaproteobacteria</taxon>
        <taxon>Hyphomicrobiales</taxon>
        <taxon>Rhizobiaceae</taxon>
        <taxon>Sinorhizobium/Ensifer group</taxon>
        <taxon>Sinorhizobium</taxon>
    </lineage>
</organism>
<comment type="caution">
    <text evidence="2">The sequence shown here is derived from an EMBL/GenBank/DDBJ whole genome shotgun (WGS) entry which is preliminary data.</text>
</comment>
<dbReference type="RefSeq" id="WP_101779486.1">
    <property type="nucleotide sequence ID" value="NZ_NBUC01000126.1"/>
</dbReference>
<protein>
    <submittedName>
        <fullName evidence="2">Aminotransferase DegT</fullName>
    </submittedName>
</protein>
<evidence type="ECO:0000313" key="3">
    <source>
        <dbReference type="Proteomes" id="UP001190825"/>
    </source>
</evidence>
<dbReference type="Gene3D" id="3.90.1150.10">
    <property type="entry name" value="Aspartate Aminotransferase, domain 1"/>
    <property type="match status" value="1"/>
</dbReference>
<dbReference type="Pfam" id="PF01041">
    <property type="entry name" value="DegT_DnrJ_EryC1"/>
    <property type="match status" value="1"/>
</dbReference>
<dbReference type="PANTHER" id="PTHR30244:SF42">
    <property type="entry name" value="UDP-2-ACETAMIDO-2-DEOXY-3-OXO-D-GLUCURONATE AMINOTRANSFERASE"/>
    <property type="match status" value="1"/>
</dbReference>
<gene>
    <name evidence="2" type="ORF">BMJ33_26040</name>
</gene>
<dbReference type="InterPro" id="IPR015422">
    <property type="entry name" value="PyrdxlP-dep_Trfase_small"/>
</dbReference>
<dbReference type="SUPFAM" id="SSF53383">
    <property type="entry name" value="PLP-dependent transferases"/>
    <property type="match status" value="1"/>
</dbReference>
<dbReference type="InterPro" id="IPR000653">
    <property type="entry name" value="DegT/StrS_aminotransferase"/>
</dbReference>
<dbReference type="InterPro" id="IPR015421">
    <property type="entry name" value="PyrdxlP-dep_Trfase_major"/>
</dbReference>
<comment type="similarity">
    <text evidence="1">Belongs to the DegT/DnrJ/EryC1 family.</text>
</comment>
<sequence>MSEKSMLPFNDLCAQRRHLGDIVDEAIRSVLDAGRYVMGPEVAQLEQDLSAFCGARHAISCGSGTDALSLVLMAKVKAGDAVFCPSFTFAATAEAIARLGATPVFVDICADTFNLDVKSLRSSITMAKDMGAKPVGIVAVDLFGQPADYDDIEAVAASNGLWLVCDAAQAFGASYKGRQVGTIGLATATSFFPTKPLGCYGDGGAVFTSDAELAETILSLRIHGQGKDRYDNVRIGINSRLDTVQAAVLIEKLKIFPGEIAARNRIANRYNEQLGDIATVPNVLADATSVWAQYTLRLPRRDRGMFQSFLAAADVPTAVYYPRPMHRQAAYGHFPTAPNGLPVSDRLAAEVVSLPMHAYLTDELQDQITAAVQAALAART</sequence>
<keyword evidence="1" id="KW-0663">Pyridoxal phosphate</keyword>